<evidence type="ECO:0000256" key="3">
    <source>
        <dbReference type="ARBA" id="ARBA00023125"/>
    </source>
</evidence>
<keyword evidence="2" id="KW-0805">Transcription regulation</keyword>
<dbReference type="EMBL" id="CP006912">
    <property type="protein sequence ID" value="AHB47999.1"/>
    <property type="molecule type" value="Genomic_DNA"/>
</dbReference>
<dbReference type="OrthoDB" id="7624726at2"/>
<sequence>MDWDKLRIFHAAAAAGSFTHAGDALHMSQSAVSRQVSALERDLKVTLFHRHARGLVLTEQGELLYSTVAEVMSKLQTAETLLADSTSKPSGVLTVAAPVGLGTVWIGQRLREFMDLYPDIRIDLLLDDDQVDIAMREADVAIWTREPEHADLIRRPLFTATVRPMASTKYTRRFGVPETLADLDGGGHRILSYNGVPQQLLPAITWLENAGRDGLEPREPVFRSNSVVAIQHAVLAGIGIGMIPDYMTEQDADLIPVLQKIESQLPSLPVLYVYPEELKGSKKVQVLRDFLVAKARHWRE</sequence>
<dbReference type="Gene3D" id="1.10.10.10">
    <property type="entry name" value="Winged helix-like DNA-binding domain superfamily/Winged helix DNA-binding domain"/>
    <property type="match status" value="1"/>
</dbReference>
<dbReference type="Pfam" id="PF00126">
    <property type="entry name" value="HTH_1"/>
    <property type="match status" value="1"/>
</dbReference>
<dbReference type="GO" id="GO:0006351">
    <property type="term" value="P:DNA-templated transcription"/>
    <property type="evidence" value="ECO:0007669"/>
    <property type="project" value="TreeGrafter"/>
</dbReference>
<dbReference type="RefSeq" id="WP_023786532.1">
    <property type="nucleotide sequence ID" value="NC_022997.1"/>
</dbReference>
<evidence type="ECO:0000313" key="6">
    <source>
        <dbReference type="EMBL" id="AHB47999.1"/>
    </source>
</evidence>
<comment type="similarity">
    <text evidence="1">Belongs to the LysR transcriptional regulatory family.</text>
</comment>
<dbReference type="HOGENOM" id="CLU_039613_16_2_5"/>
<proteinExistence type="inferred from homology"/>
<dbReference type="Proteomes" id="UP000018542">
    <property type="component" value="Chromosome"/>
</dbReference>
<accession>V5SDH3</accession>
<gene>
    <name evidence="6" type="ORF">W911_05655</name>
</gene>
<name>V5SDH3_9HYPH</name>
<dbReference type="Gene3D" id="3.40.190.290">
    <property type="match status" value="1"/>
</dbReference>
<dbReference type="InterPro" id="IPR005119">
    <property type="entry name" value="LysR_subst-bd"/>
</dbReference>
<dbReference type="KEGG" id="hni:W911_05655"/>
<dbReference type="PATRIC" id="fig|1029756.8.peg.1189"/>
<evidence type="ECO:0000259" key="5">
    <source>
        <dbReference type="PROSITE" id="PS50931"/>
    </source>
</evidence>
<feature type="domain" description="HTH lysR-type" evidence="5">
    <location>
        <begin position="1"/>
        <end position="58"/>
    </location>
</feature>
<dbReference type="GO" id="GO:0043565">
    <property type="term" value="F:sequence-specific DNA binding"/>
    <property type="evidence" value="ECO:0007669"/>
    <property type="project" value="TreeGrafter"/>
</dbReference>
<protein>
    <submittedName>
        <fullName evidence="6">LysR family transcriptional regulator</fullName>
    </submittedName>
</protein>
<dbReference type="SUPFAM" id="SSF46785">
    <property type="entry name" value="Winged helix' DNA-binding domain"/>
    <property type="match status" value="1"/>
</dbReference>
<keyword evidence="3" id="KW-0238">DNA-binding</keyword>
<dbReference type="PROSITE" id="PS50931">
    <property type="entry name" value="HTH_LYSR"/>
    <property type="match status" value="1"/>
</dbReference>
<dbReference type="InterPro" id="IPR036390">
    <property type="entry name" value="WH_DNA-bd_sf"/>
</dbReference>
<dbReference type="AlphaFoldDB" id="V5SDH3"/>
<keyword evidence="4" id="KW-0804">Transcription</keyword>
<evidence type="ECO:0000256" key="1">
    <source>
        <dbReference type="ARBA" id="ARBA00009437"/>
    </source>
</evidence>
<dbReference type="SUPFAM" id="SSF53850">
    <property type="entry name" value="Periplasmic binding protein-like II"/>
    <property type="match status" value="1"/>
</dbReference>
<dbReference type="STRING" id="1029756.W911_05655"/>
<organism evidence="6 7">
    <name type="scientific">Hyphomicrobium nitrativorans NL23</name>
    <dbReference type="NCBI Taxonomy" id="1029756"/>
    <lineage>
        <taxon>Bacteria</taxon>
        <taxon>Pseudomonadati</taxon>
        <taxon>Pseudomonadota</taxon>
        <taxon>Alphaproteobacteria</taxon>
        <taxon>Hyphomicrobiales</taxon>
        <taxon>Hyphomicrobiaceae</taxon>
        <taxon>Hyphomicrobium</taxon>
    </lineage>
</organism>
<evidence type="ECO:0000256" key="4">
    <source>
        <dbReference type="ARBA" id="ARBA00023163"/>
    </source>
</evidence>
<dbReference type="InterPro" id="IPR036388">
    <property type="entry name" value="WH-like_DNA-bd_sf"/>
</dbReference>
<dbReference type="PRINTS" id="PR00039">
    <property type="entry name" value="HTHLYSR"/>
</dbReference>
<evidence type="ECO:0000313" key="7">
    <source>
        <dbReference type="Proteomes" id="UP000018542"/>
    </source>
</evidence>
<dbReference type="InterPro" id="IPR000847">
    <property type="entry name" value="LysR_HTH_N"/>
</dbReference>
<dbReference type="Pfam" id="PF03466">
    <property type="entry name" value="LysR_substrate"/>
    <property type="match status" value="1"/>
</dbReference>
<dbReference type="GO" id="GO:0003700">
    <property type="term" value="F:DNA-binding transcription factor activity"/>
    <property type="evidence" value="ECO:0007669"/>
    <property type="project" value="InterPro"/>
</dbReference>
<reference evidence="6 7" key="1">
    <citation type="journal article" date="2014" name="Genome Announc.">
        <title>Complete Genome Sequence of Hyphomicrobium nitrativorans Strain NL23, a Denitrifying Bacterium Isolated from Biofilm of a Methanol-Fed Denitrification System Treating Seawater at the Montreal Biodome.</title>
        <authorList>
            <person name="Martineau C."/>
            <person name="Villeneuve C."/>
            <person name="Mauffrey F."/>
            <person name="Villemur R."/>
        </authorList>
    </citation>
    <scope>NUCLEOTIDE SEQUENCE [LARGE SCALE GENOMIC DNA]</scope>
    <source>
        <strain evidence="6">NL23</strain>
    </source>
</reference>
<evidence type="ECO:0000256" key="2">
    <source>
        <dbReference type="ARBA" id="ARBA00023015"/>
    </source>
</evidence>
<keyword evidence="7" id="KW-1185">Reference proteome</keyword>
<dbReference type="PANTHER" id="PTHR30537:SF20">
    <property type="entry name" value="TRANSCRIPTIONAL REGULATORY PROTEIN"/>
    <property type="match status" value="1"/>
</dbReference>
<dbReference type="InterPro" id="IPR058163">
    <property type="entry name" value="LysR-type_TF_proteobact-type"/>
</dbReference>
<dbReference type="FunFam" id="1.10.10.10:FF:000001">
    <property type="entry name" value="LysR family transcriptional regulator"/>
    <property type="match status" value="1"/>
</dbReference>
<dbReference type="PANTHER" id="PTHR30537">
    <property type="entry name" value="HTH-TYPE TRANSCRIPTIONAL REGULATOR"/>
    <property type="match status" value="1"/>
</dbReference>